<reference evidence="7" key="1">
    <citation type="journal article" date="2020" name="Stud. Mycol.">
        <title>101 Dothideomycetes genomes: a test case for predicting lifestyles and emergence of pathogens.</title>
        <authorList>
            <person name="Haridas S."/>
            <person name="Albert R."/>
            <person name="Binder M."/>
            <person name="Bloem J."/>
            <person name="Labutti K."/>
            <person name="Salamov A."/>
            <person name="Andreopoulos B."/>
            <person name="Baker S."/>
            <person name="Barry K."/>
            <person name="Bills G."/>
            <person name="Bluhm B."/>
            <person name="Cannon C."/>
            <person name="Castanera R."/>
            <person name="Culley D."/>
            <person name="Daum C."/>
            <person name="Ezra D."/>
            <person name="Gonzalez J."/>
            <person name="Henrissat B."/>
            <person name="Kuo A."/>
            <person name="Liang C."/>
            <person name="Lipzen A."/>
            <person name="Lutzoni F."/>
            <person name="Magnuson J."/>
            <person name="Mondo S."/>
            <person name="Nolan M."/>
            <person name="Ohm R."/>
            <person name="Pangilinan J."/>
            <person name="Park H.-J."/>
            <person name="Ramirez L."/>
            <person name="Alfaro M."/>
            <person name="Sun H."/>
            <person name="Tritt A."/>
            <person name="Yoshinaga Y."/>
            <person name="Zwiers L.-H."/>
            <person name="Turgeon B."/>
            <person name="Goodwin S."/>
            <person name="Spatafora J."/>
            <person name="Crous P."/>
            <person name="Grigoriev I."/>
        </authorList>
    </citation>
    <scope>NUCLEOTIDE SEQUENCE</scope>
    <source>
        <strain evidence="7">CBS 122368</strain>
    </source>
</reference>
<feature type="transmembrane region" description="Helical" evidence="5">
    <location>
        <begin position="12"/>
        <end position="35"/>
    </location>
</feature>
<dbReference type="InterPro" id="IPR039698">
    <property type="entry name" value="Dfg10/SRD5A3"/>
</dbReference>
<dbReference type="GO" id="GO:0006488">
    <property type="term" value="P:dolichol-linked oligosaccharide biosynthetic process"/>
    <property type="evidence" value="ECO:0007669"/>
    <property type="project" value="UniProtKB-UniRule"/>
</dbReference>
<gene>
    <name evidence="7" type="ORF">BU26DRAFT_565158</name>
</gene>
<dbReference type="GO" id="GO:0005789">
    <property type="term" value="C:endoplasmic reticulum membrane"/>
    <property type="evidence" value="ECO:0007669"/>
    <property type="project" value="UniProtKB-SubCell"/>
</dbReference>
<keyword evidence="5" id="KW-0256">Endoplasmic reticulum</keyword>
<organism evidence="7 8">
    <name type="scientific">Trematosphaeria pertusa</name>
    <dbReference type="NCBI Taxonomy" id="390896"/>
    <lineage>
        <taxon>Eukaryota</taxon>
        <taxon>Fungi</taxon>
        <taxon>Dikarya</taxon>
        <taxon>Ascomycota</taxon>
        <taxon>Pezizomycotina</taxon>
        <taxon>Dothideomycetes</taxon>
        <taxon>Pleosporomycetidae</taxon>
        <taxon>Pleosporales</taxon>
        <taxon>Massarineae</taxon>
        <taxon>Trematosphaeriaceae</taxon>
        <taxon>Trematosphaeria</taxon>
    </lineage>
</organism>
<dbReference type="InterPro" id="IPR001104">
    <property type="entry name" value="3-oxo-5_a-steroid_4-DH_C"/>
</dbReference>
<evidence type="ECO:0000256" key="5">
    <source>
        <dbReference type="RuleBase" id="RU367081"/>
    </source>
</evidence>
<feature type="domain" description="3-oxo-5-alpha-steroid 4-dehydrogenase C-terminal" evidence="6">
    <location>
        <begin position="180"/>
        <end position="296"/>
    </location>
</feature>
<feature type="transmembrane region" description="Helical" evidence="5">
    <location>
        <begin position="137"/>
        <end position="159"/>
    </location>
</feature>
<feature type="transmembrane region" description="Helical" evidence="5">
    <location>
        <begin position="220"/>
        <end position="243"/>
    </location>
</feature>
<dbReference type="RefSeq" id="XP_033684516.1">
    <property type="nucleotide sequence ID" value="XM_033833365.1"/>
</dbReference>
<evidence type="ECO:0000313" key="8">
    <source>
        <dbReference type="Proteomes" id="UP000800094"/>
    </source>
</evidence>
<dbReference type="EC" id="1.3.1.94" evidence="5"/>
<feature type="transmembrane region" description="Helical" evidence="5">
    <location>
        <begin position="81"/>
        <end position="98"/>
    </location>
</feature>
<protein>
    <recommendedName>
        <fullName evidence="5">Polyprenal reductase</fullName>
        <ecNumber evidence="5">1.3.1.94</ecNumber>
    </recommendedName>
</protein>
<keyword evidence="4 5" id="KW-0472">Membrane</keyword>
<evidence type="ECO:0000256" key="3">
    <source>
        <dbReference type="ARBA" id="ARBA00022989"/>
    </source>
</evidence>
<dbReference type="OrthoDB" id="541710at2759"/>
<comment type="pathway">
    <text evidence="5">Protein modification; protein glycosylation.</text>
</comment>
<name>A0A6A6IHX7_9PLEO</name>
<keyword evidence="3 5" id="KW-1133">Transmembrane helix</keyword>
<evidence type="ECO:0000256" key="2">
    <source>
        <dbReference type="ARBA" id="ARBA00022692"/>
    </source>
</evidence>
<dbReference type="AlphaFoldDB" id="A0A6A6IHX7"/>
<dbReference type="GO" id="GO:0102389">
    <property type="term" value="F:polyprenol reductase activity"/>
    <property type="evidence" value="ECO:0007669"/>
    <property type="project" value="UniProtKB-UniRule"/>
</dbReference>
<evidence type="ECO:0000313" key="7">
    <source>
        <dbReference type="EMBL" id="KAF2249512.1"/>
    </source>
</evidence>
<sequence length="296" mass="32999">MDAALGHLPDPAFVLRAFYVAASALILAVQAAPALRSRFLAYGSRATSPAGKATSASKRKRRTRAEQLLDYAASFQVPHNYFAHFYVVSVASSLFWAWKLQLWNAHGRLRMVWALMLLQGARRLLESYAYTSTSKSTMWFAHWILGLVFYLATNVAIWIEDEAAVPGSSSTLDDAQAVPWKSVALVPALLTAHVLQHVYHAYLYRLRTQNASYQLPSHPLFPNLLCPHYTCEIAIYVLLSVLAAPPGKLVNWTLASATLFVAVNLGVTASGTKAWYAEKFGEEKVSGRRRMIPWIW</sequence>
<keyword evidence="2 5" id="KW-0812">Transmembrane</keyword>
<dbReference type="PANTHER" id="PTHR14624">
    <property type="entry name" value="DFG10 PROTEIN"/>
    <property type="match status" value="1"/>
</dbReference>
<dbReference type="GeneID" id="54586695"/>
<dbReference type="Pfam" id="PF02544">
    <property type="entry name" value="Steroid_dh"/>
    <property type="match status" value="1"/>
</dbReference>
<evidence type="ECO:0000256" key="1">
    <source>
        <dbReference type="ARBA" id="ARBA00004127"/>
    </source>
</evidence>
<dbReference type="Proteomes" id="UP000800094">
    <property type="component" value="Unassembled WGS sequence"/>
</dbReference>
<dbReference type="UniPathway" id="UPA00378"/>
<proteinExistence type="inferred from homology"/>
<dbReference type="GO" id="GO:0003865">
    <property type="term" value="F:3-oxo-5-alpha-steroid 4-dehydrogenase activity"/>
    <property type="evidence" value="ECO:0007669"/>
    <property type="project" value="TreeGrafter"/>
</dbReference>
<comment type="subcellular location">
    <subcellularLocation>
        <location evidence="1">Endomembrane system</location>
        <topology evidence="1">Multi-pass membrane protein</topology>
    </subcellularLocation>
    <subcellularLocation>
        <location evidence="5">Endoplasmic reticulum membrane</location>
    </subcellularLocation>
</comment>
<evidence type="ECO:0000256" key="4">
    <source>
        <dbReference type="ARBA" id="ARBA00023136"/>
    </source>
</evidence>
<dbReference type="EMBL" id="ML987195">
    <property type="protein sequence ID" value="KAF2249512.1"/>
    <property type="molecule type" value="Genomic_DNA"/>
</dbReference>
<feature type="transmembrane region" description="Helical" evidence="5">
    <location>
        <begin position="249"/>
        <end position="269"/>
    </location>
</feature>
<dbReference type="GO" id="GO:0016095">
    <property type="term" value="P:polyprenol catabolic process"/>
    <property type="evidence" value="ECO:0007669"/>
    <property type="project" value="UniProtKB-UniRule"/>
</dbReference>
<dbReference type="PROSITE" id="PS50244">
    <property type="entry name" value="S5A_REDUCTASE"/>
    <property type="match status" value="1"/>
</dbReference>
<evidence type="ECO:0000259" key="6">
    <source>
        <dbReference type="Pfam" id="PF02544"/>
    </source>
</evidence>
<keyword evidence="5" id="KW-0560">Oxidoreductase</keyword>
<keyword evidence="5" id="KW-0521">NADP</keyword>
<comment type="similarity">
    <text evidence="5">Belongs to the steroid 5-alpha reductase family. Polyprenal reductase subfamily.</text>
</comment>
<keyword evidence="8" id="KW-1185">Reference proteome</keyword>
<comment type="catalytic activity">
    <reaction evidence="5">
        <text>a di-trans,poly-cis-dolichal + NADP(+) = a di-trans,poly-cis-polyprenal + NADPH + H(+)</text>
        <dbReference type="Rhea" id="RHEA:80727"/>
        <dbReference type="Rhea" id="RHEA-COMP:19536"/>
        <dbReference type="Rhea" id="RHEA-COMP:19537"/>
        <dbReference type="ChEBI" id="CHEBI:15378"/>
        <dbReference type="ChEBI" id="CHEBI:57783"/>
        <dbReference type="ChEBI" id="CHEBI:58349"/>
        <dbReference type="ChEBI" id="CHEBI:231623"/>
        <dbReference type="ChEBI" id="CHEBI:231637"/>
        <dbReference type="EC" id="1.3.1.94"/>
    </reaction>
    <physiologicalReaction direction="right-to-left" evidence="5">
        <dbReference type="Rhea" id="RHEA:80729"/>
    </physiologicalReaction>
</comment>
<dbReference type="GO" id="GO:0160198">
    <property type="term" value="F:polyprenal reductase activity"/>
    <property type="evidence" value="ECO:0007669"/>
    <property type="project" value="UniProtKB-EC"/>
</dbReference>
<comment type="function">
    <text evidence="5">Plays a key role in early steps of protein N-linked glycosylation by being involved in the conversion of polyprenol into dolichol. Acts as a polyprenal reductase that mediates the reduction of polyprenal into dolichal in a NADP-dependent mechanism. Dolichols are required for the synthesis of dolichol-linked monosaccharides and the oligosaccharide precursor used for N-glycosylation.</text>
</comment>
<accession>A0A6A6IHX7</accession>
<dbReference type="PANTHER" id="PTHR14624:SF0">
    <property type="entry name" value="POLYPRENOL REDUCTASE"/>
    <property type="match status" value="1"/>
</dbReference>